<reference evidence="2" key="2">
    <citation type="journal article" date="2024" name="Plant">
        <title>Genomic evolution and insights into agronomic trait innovations of Sesamum species.</title>
        <authorList>
            <person name="Miao H."/>
            <person name="Wang L."/>
            <person name="Qu L."/>
            <person name="Liu H."/>
            <person name="Sun Y."/>
            <person name="Le M."/>
            <person name="Wang Q."/>
            <person name="Wei S."/>
            <person name="Zheng Y."/>
            <person name="Lin W."/>
            <person name="Duan Y."/>
            <person name="Cao H."/>
            <person name="Xiong S."/>
            <person name="Wang X."/>
            <person name="Wei L."/>
            <person name="Li C."/>
            <person name="Ma Q."/>
            <person name="Ju M."/>
            <person name="Zhao R."/>
            <person name="Li G."/>
            <person name="Mu C."/>
            <person name="Tian Q."/>
            <person name="Mei H."/>
            <person name="Zhang T."/>
            <person name="Gao T."/>
            <person name="Zhang H."/>
        </authorList>
    </citation>
    <scope>NUCLEOTIDE SEQUENCE</scope>
    <source>
        <strain evidence="2">KEN1</strain>
    </source>
</reference>
<gene>
    <name evidence="2" type="ORF">Slati_4567900</name>
</gene>
<name>A0AAW2SG36_9LAMI</name>
<sequence length="132" mass="15410">MDAREVSQDHRHAEESFETAEVLYMDALRFRWAADSHIRQSGLGLTAIAIAHSKGWKYLWIDWPIRQLDVNNAFLQGSFTDEVFMEQPPGFEDFLTPDYVCKLHKPIYGLRQAPRAWYNELRTFLVSEGFSI</sequence>
<proteinExistence type="predicted"/>
<organism evidence="2">
    <name type="scientific">Sesamum latifolium</name>
    <dbReference type="NCBI Taxonomy" id="2727402"/>
    <lineage>
        <taxon>Eukaryota</taxon>
        <taxon>Viridiplantae</taxon>
        <taxon>Streptophyta</taxon>
        <taxon>Embryophyta</taxon>
        <taxon>Tracheophyta</taxon>
        <taxon>Spermatophyta</taxon>
        <taxon>Magnoliopsida</taxon>
        <taxon>eudicotyledons</taxon>
        <taxon>Gunneridae</taxon>
        <taxon>Pentapetalae</taxon>
        <taxon>asterids</taxon>
        <taxon>lamiids</taxon>
        <taxon>Lamiales</taxon>
        <taxon>Pedaliaceae</taxon>
        <taxon>Sesamum</taxon>
    </lineage>
</organism>
<feature type="domain" description="Reverse transcriptase Ty1/copia-type" evidence="1">
    <location>
        <begin position="62"/>
        <end position="130"/>
    </location>
</feature>
<reference evidence="2" key="1">
    <citation type="submission" date="2020-06" db="EMBL/GenBank/DDBJ databases">
        <authorList>
            <person name="Li T."/>
            <person name="Hu X."/>
            <person name="Zhang T."/>
            <person name="Song X."/>
            <person name="Zhang H."/>
            <person name="Dai N."/>
            <person name="Sheng W."/>
            <person name="Hou X."/>
            <person name="Wei L."/>
        </authorList>
    </citation>
    <scope>NUCLEOTIDE SEQUENCE</scope>
    <source>
        <strain evidence="2">KEN1</strain>
        <tissue evidence="2">Leaf</tissue>
    </source>
</reference>
<dbReference type="EMBL" id="JACGWN010000021">
    <property type="protein sequence ID" value="KAL0391412.1"/>
    <property type="molecule type" value="Genomic_DNA"/>
</dbReference>
<protein>
    <submittedName>
        <fullName evidence="2">Retrovirus-related Pol polyprotein from transposon RE2</fullName>
    </submittedName>
</protein>
<comment type="caution">
    <text evidence="2">The sequence shown here is derived from an EMBL/GenBank/DDBJ whole genome shotgun (WGS) entry which is preliminary data.</text>
</comment>
<accession>A0AAW2SG36</accession>
<evidence type="ECO:0000313" key="2">
    <source>
        <dbReference type="EMBL" id="KAL0391412.1"/>
    </source>
</evidence>
<dbReference type="AlphaFoldDB" id="A0AAW2SG36"/>
<dbReference type="InterPro" id="IPR013103">
    <property type="entry name" value="RVT_2"/>
</dbReference>
<evidence type="ECO:0000259" key="1">
    <source>
        <dbReference type="Pfam" id="PF07727"/>
    </source>
</evidence>
<dbReference type="Pfam" id="PF07727">
    <property type="entry name" value="RVT_2"/>
    <property type="match status" value="1"/>
</dbReference>